<sequence length="862" mass="99674">MKESEGVSDYITRVQTVVNQLKCNGKTLKDSRVVEKILRSLTDDFENIVCAIEESKDLEELTIDDLTGGRGRDRGGRNNGRGGGGRSRGGYYEEKGQSNQQNWRGRGRDRGRGGRSNHSNVEFYNCGKHGHYAKECKSNVECYNCENHRHYAKECYSEKKVEENVNLVAKEETREYGVLMMAYKNIVPDSDTVWYLDTSAKKTTGHYIKALRSDRGGEYMSTAFTKYCEEQGIKRLLTAPYSPQQNGVAERKNRTILDMVRSMLNSKYMPKEFWAEAVQCTVYVQNQCPHAKLVNQIPQEAWSGRKPTVSHFKVFGSVAYAHVPDQRRIKLDDKSKRYIIIGYDEKTKGFKLFDPIEKKVVVSRDVHVNESSSWDWEKSTEVIFEKGEASTGAIITPTNTPVNSPTINDEDEPRQPWMQSIQPIGVKWIYKKKMNAQGEIERYKAMLVAKGYRQKAGIDYDEMFALVTRMETIRLLISQTAQFKWKIFQMDVKSTFLNGVLEEEVYVEQPPRYMKIGEEKKVLKLKKALYGLKQALRTWNTCIDTYFKKNGFTQCPYEHALYVKKEKGNLLFVALYVDDLIFMGNNEEMIKDFKEAMTREFEMTNLGLMKYFLGLEVRQENIGIFVSQEKYAKEILKRNKMEDCNPVLTPMEPGAKLSKFDGGERVDATKYRSLVGSLRYLTCTRSDISYSVSVVSRFMEEPVYTHLKAVKRILRYIHGTESLGLFYTKAEDFMLVGYSDSDWCGDVDDRKSTSGYVFFLGDTTFTWISKKQPVVTLSTCEVEYMAARSCVCHVIWLRRLLKELNFAQENATQIYLDSRSAIELAKNHVHHERSKHIDLKFHFIREHVKENEIELVYMKSED</sequence>
<dbReference type="Gene3D" id="3.30.420.10">
    <property type="entry name" value="Ribonuclease H-like superfamily/Ribonuclease H"/>
    <property type="match status" value="1"/>
</dbReference>
<keyword evidence="1" id="KW-0862">Zinc</keyword>
<proteinExistence type="predicted"/>
<reference evidence="5" key="1">
    <citation type="submission" date="2019-09" db="EMBL/GenBank/DDBJ databases">
        <title>Draft genome information of white flower Hibiscus syriacus.</title>
        <authorList>
            <person name="Kim Y.-M."/>
        </authorList>
    </citation>
    <scope>NUCLEOTIDE SEQUENCE [LARGE SCALE GENOMIC DNA]</scope>
    <source>
        <strain evidence="5">YM2019G1</strain>
    </source>
</reference>
<dbReference type="InterPro" id="IPR012337">
    <property type="entry name" value="RNaseH-like_sf"/>
</dbReference>
<organism evidence="5 6">
    <name type="scientific">Hibiscus syriacus</name>
    <name type="common">Rose of Sharon</name>
    <dbReference type="NCBI Taxonomy" id="106335"/>
    <lineage>
        <taxon>Eukaryota</taxon>
        <taxon>Viridiplantae</taxon>
        <taxon>Streptophyta</taxon>
        <taxon>Embryophyta</taxon>
        <taxon>Tracheophyta</taxon>
        <taxon>Spermatophyta</taxon>
        <taxon>Magnoliopsida</taxon>
        <taxon>eudicotyledons</taxon>
        <taxon>Gunneridae</taxon>
        <taxon>Pentapetalae</taxon>
        <taxon>rosids</taxon>
        <taxon>malvids</taxon>
        <taxon>Malvales</taxon>
        <taxon>Malvaceae</taxon>
        <taxon>Malvoideae</taxon>
        <taxon>Hibiscus</taxon>
    </lineage>
</organism>
<evidence type="ECO:0000313" key="5">
    <source>
        <dbReference type="EMBL" id="KAE8735514.1"/>
    </source>
</evidence>
<dbReference type="CDD" id="cd09272">
    <property type="entry name" value="RNase_HI_RT_Ty1"/>
    <property type="match status" value="1"/>
</dbReference>
<dbReference type="EMBL" id="VEPZ02000032">
    <property type="protein sequence ID" value="KAE8735514.1"/>
    <property type="molecule type" value="Genomic_DNA"/>
</dbReference>
<dbReference type="PROSITE" id="PS50158">
    <property type="entry name" value="ZF_CCHC"/>
    <property type="match status" value="1"/>
</dbReference>
<feature type="compositionally biased region" description="Gly residues" evidence="2">
    <location>
        <begin position="77"/>
        <end position="88"/>
    </location>
</feature>
<dbReference type="Proteomes" id="UP000436088">
    <property type="component" value="Unassembled WGS sequence"/>
</dbReference>
<protein>
    <recommendedName>
        <fullName evidence="7">Retrovirus-related Pol polyprotein from transposon TNT 1-94</fullName>
    </recommendedName>
</protein>
<dbReference type="InterPro" id="IPR001878">
    <property type="entry name" value="Znf_CCHC"/>
</dbReference>
<feature type="compositionally biased region" description="Polar residues" evidence="2">
    <location>
        <begin position="396"/>
        <end position="407"/>
    </location>
</feature>
<dbReference type="PANTHER" id="PTHR11439">
    <property type="entry name" value="GAG-POL-RELATED RETROTRANSPOSON"/>
    <property type="match status" value="1"/>
</dbReference>
<dbReference type="PANTHER" id="PTHR11439:SF517">
    <property type="entry name" value="CYSTEINE-RICH RLK (RECEPTOR-LIKE PROTEIN KINASE) 8"/>
    <property type="match status" value="1"/>
</dbReference>
<evidence type="ECO:0008006" key="7">
    <source>
        <dbReference type="Google" id="ProtNLM"/>
    </source>
</evidence>
<feature type="domain" description="CCHC-type" evidence="3">
    <location>
        <begin position="124"/>
        <end position="138"/>
    </location>
</feature>
<accession>A0A6A3D4Q3</accession>
<dbReference type="SUPFAM" id="SSF57756">
    <property type="entry name" value="Retrovirus zinc finger-like domains"/>
    <property type="match status" value="1"/>
</dbReference>
<dbReference type="AlphaFoldDB" id="A0A6A3D4Q3"/>
<feature type="region of interest" description="Disordered" evidence="2">
    <location>
        <begin position="394"/>
        <end position="414"/>
    </location>
</feature>
<dbReference type="PROSITE" id="PS50994">
    <property type="entry name" value="INTEGRASE"/>
    <property type="match status" value="1"/>
</dbReference>
<feature type="region of interest" description="Disordered" evidence="2">
    <location>
        <begin position="65"/>
        <end position="120"/>
    </location>
</feature>
<dbReference type="Pfam" id="PF25597">
    <property type="entry name" value="SH3_retrovirus"/>
    <property type="match status" value="1"/>
</dbReference>
<dbReference type="GO" id="GO:0008270">
    <property type="term" value="F:zinc ion binding"/>
    <property type="evidence" value="ECO:0007669"/>
    <property type="project" value="UniProtKB-KW"/>
</dbReference>
<gene>
    <name evidence="5" type="ORF">F3Y22_tig00000340pilonHSYRG00533</name>
</gene>
<dbReference type="SUPFAM" id="SSF56672">
    <property type="entry name" value="DNA/RNA polymerases"/>
    <property type="match status" value="1"/>
</dbReference>
<evidence type="ECO:0000313" key="6">
    <source>
        <dbReference type="Proteomes" id="UP000436088"/>
    </source>
</evidence>
<keyword evidence="1" id="KW-0479">Metal-binding</keyword>
<dbReference type="InterPro" id="IPR036397">
    <property type="entry name" value="RNaseH_sf"/>
</dbReference>
<evidence type="ECO:0000259" key="3">
    <source>
        <dbReference type="PROSITE" id="PS50158"/>
    </source>
</evidence>
<dbReference type="Gene3D" id="4.10.60.10">
    <property type="entry name" value="Zinc finger, CCHC-type"/>
    <property type="match status" value="1"/>
</dbReference>
<dbReference type="InterPro" id="IPR057670">
    <property type="entry name" value="SH3_retrovirus"/>
</dbReference>
<name>A0A6A3D4Q3_HIBSY</name>
<dbReference type="InterPro" id="IPR001584">
    <property type="entry name" value="Integrase_cat-core"/>
</dbReference>
<dbReference type="InterPro" id="IPR043502">
    <property type="entry name" value="DNA/RNA_pol_sf"/>
</dbReference>
<dbReference type="SUPFAM" id="SSF53098">
    <property type="entry name" value="Ribonuclease H-like"/>
    <property type="match status" value="1"/>
</dbReference>
<feature type="domain" description="Integrase catalytic" evidence="4">
    <location>
        <begin position="209"/>
        <end position="306"/>
    </location>
</feature>
<comment type="caution">
    <text evidence="5">The sequence shown here is derived from an EMBL/GenBank/DDBJ whole genome shotgun (WGS) entry which is preliminary data.</text>
</comment>
<evidence type="ECO:0000256" key="2">
    <source>
        <dbReference type="SAM" id="MobiDB-lite"/>
    </source>
</evidence>
<dbReference type="Pfam" id="PF14223">
    <property type="entry name" value="Retrotran_gag_2"/>
    <property type="match status" value="1"/>
</dbReference>
<dbReference type="Pfam" id="PF00098">
    <property type="entry name" value="zf-CCHC"/>
    <property type="match status" value="1"/>
</dbReference>
<dbReference type="InterPro" id="IPR013103">
    <property type="entry name" value="RVT_2"/>
</dbReference>
<dbReference type="GO" id="GO:0003676">
    <property type="term" value="F:nucleic acid binding"/>
    <property type="evidence" value="ECO:0007669"/>
    <property type="project" value="InterPro"/>
</dbReference>
<dbReference type="InterPro" id="IPR036875">
    <property type="entry name" value="Znf_CCHC_sf"/>
</dbReference>
<keyword evidence="6" id="KW-1185">Reference proteome</keyword>
<dbReference type="Pfam" id="PF07727">
    <property type="entry name" value="RVT_2"/>
    <property type="match status" value="1"/>
</dbReference>
<keyword evidence="1" id="KW-0863">Zinc-finger</keyword>
<evidence type="ECO:0000259" key="4">
    <source>
        <dbReference type="PROSITE" id="PS50994"/>
    </source>
</evidence>
<evidence type="ECO:0000256" key="1">
    <source>
        <dbReference type="PROSITE-ProRule" id="PRU00047"/>
    </source>
</evidence>
<dbReference type="GO" id="GO:0015074">
    <property type="term" value="P:DNA integration"/>
    <property type="evidence" value="ECO:0007669"/>
    <property type="project" value="InterPro"/>
</dbReference>
<dbReference type="SMART" id="SM00343">
    <property type="entry name" value="ZnF_C2HC"/>
    <property type="match status" value="2"/>
</dbReference>